<reference evidence="7" key="2">
    <citation type="submission" date="2023-05" db="EMBL/GenBank/DDBJ databases">
        <authorList>
            <person name="Schelkunov M.I."/>
        </authorList>
    </citation>
    <scope>NUCLEOTIDE SEQUENCE</scope>
    <source>
        <strain evidence="7">Hsosn_3</strain>
        <tissue evidence="7">Leaf</tissue>
    </source>
</reference>
<proteinExistence type="inferred from homology"/>
<sequence>MELDLEQPLSTLALYYTCQDSMFEDASYIFDIESQHMPSNTINIDRSFRKQAISCIMNLSSHGDLDPFLSYLAINYLDRFLCTQPIQDGKPWIFKLLAVSCVSLALKISKTEVYVTNIQHDGKSIFDKQTIGRMELLILGALKWRMRPITPLSFINFFASFFEVQDLPLRRALTARATEIIFKSQCELEILELRPSVVAASAVLYAAHQLFPLQFSCLEKAIFTCCYIDKINLEKCNTIMQDIATKENNSVFDTPMNVLNQQQWSSCSGLTRTGSVEMRDCKRRKVDSHGSDQIQQC</sequence>
<dbReference type="Gene3D" id="1.10.472.10">
    <property type="entry name" value="Cyclin-like"/>
    <property type="match status" value="2"/>
</dbReference>
<feature type="domain" description="Cyclin-like" evidence="6">
    <location>
        <begin position="54"/>
        <end position="140"/>
    </location>
</feature>
<comment type="similarity">
    <text evidence="1">Belongs to the cyclin family. Cyclin D subfamily.</text>
</comment>
<evidence type="ECO:0000313" key="8">
    <source>
        <dbReference type="Proteomes" id="UP001237642"/>
    </source>
</evidence>
<dbReference type="SMART" id="SM00385">
    <property type="entry name" value="CYCLIN"/>
    <property type="match status" value="1"/>
</dbReference>
<dbReference type="GO" id="GO:0051301">
    <property type="term" value="P:cell division"/>
    <property type="evidence" value="ECO:0007669"/>
    <property type="project" value="UniProtKB-KW"/>
</dbReference>
<evidence type="ECO:0000256" key="4">
    <source>
        <dbReference type="ARBA" id="ARBA00023306"/>
    </source>
</evidence>
<evidence type="ECO:0000259" key="6">
    <source>
        <dbReference type="SMART" id="SM00385"/>
    </source>
</evidence>
<keyword evidence="2" id="KW-0132">Cell division</keyword>
<organism evidence="7 8">
    <name type="scientific">Heracleum sosnowskyi</name>
    <dbReference type="NCBI Taxonomy" id="360622"/>
    <lineage>
        <taxon>Eukaryota</taxon>
        <taxon>Viridiplantae</taxon>
        <taxon>Streptophyta</taxon>
        <taxon>Embryophyta</taxon>
        <taxon>Tracheophyta</taxon>
        <taxon>Spermatophyta</taxon>
        <taxon>Magnoliopsida</taxon>
        <taxon>eudicotyledons</taxon>
        <taxon>Gunneridae</taxon>
        <taxon>Pentapetalae</taxon>
        <taxon>asterids</taxon>
        <taxon>campanulids</taxon>
        <taxon>Apiales</taxon>
        <taxon>Apiaceae</taxon>
        <taxon>Apioideae</taxon>
        <taxon>apioid superclade</taxon>
        <taxon>Tordylieae</taxon>
        <taxon>Tordyliinae</taxon>
        <taxon>Heracleum</taxon>
    </lineage>
</organism>
<accession>A0AAD8IYR3</accession>
<keyword evidence="3 5" id="KW-0195">Cyclin</keyword>
<dbReference type="InterPro" id="IPR036915">
    <property type="entry name" value="Cyclin-like_sf"/>
</dbReference>
<comment type="caution">
    <text evidence="7">The sequence shown here is derived from an EMBL/GenBank/DDBJ whole genome shotgun (WGS) entry which is preliminary data.</text>
</comment>
<evidence type="ECO:0000256" key="1">
    <source>
        <dbReference type="ARBA" id="ARBA00009065"/>
    </source>
</evidence>
<evidence type="ECO:0000313" key="7">
    <source>
        <dbReference type="EMBL" id="KAK1393266.1"/>
    </source>
</evidence>
<keyword evidence="4" id="KW-0131">Cell cycle</keyword>
<keyword evidence="8" id="KW-1185">Reference proteome</keyword>
<dbReference type="SUPFAM" id="SSF47954">
    <property type="entry name" value="Cyclin-like"/>
    <property type="match status" value="2"/>
</dbReference>
<dbReference type="InterPro" id="IPR039361">
    <property type="entry name" value="Cyclin"/>
</dbReference>
<protein>
    <submittedName>
        <fullName evidence="7">CYCLIN domain-containing protein</fullName>
    </submittedName>
</protein>
<dbReference type="InterPro" id="IPR013763">
    <property type="entry name" value="Cyclin-like_dom"/>
</dbReference>
<dbReference type="AlphaFoldDB" id="A0AAD8IYR3"/>
<dbReference type="Pfam" id="PF02984">
    <property type="entry name" value="Cyclin_C"/>
    <property type="match status" value="1"/>
</dbReference>
<evidence type="ECO:0000256" key="2">
    <source>
        <dbReference type="ARBA" id="ARBA00022618"/>
    </source>
</evidence>
<dbReference type="InterPro" id="IPR004367">
    <property type="entry name" value="Cyclin_C-dom"/>
</dbReference>
<dbReference type="FunFam" id="1.10.472.10:FF:000060">
    <property type="entry name" value="D6-type cyclin"/>
    <property type="match status" value="1"/>
</dbReference>
<evidence type="ECO:0000256" key="3">
    <source>
        <dbReference type="ARBA" id="ARBA00023127"/>
    </source>
</evidence>
<dbReference type="EMBL" id="JAUIZM010000003">
    <property type="protein sequence ID" value="KAK1393266.1"/>
    <property type="molecule type" value="Genomic_DNA"/>
</dbReference>
<name>A0AAD8IYR3_9APIA</name>
<gene>
    <name evidence="7" type="ORF">POM88_012322</name>
</gene>
<dbReference type="CDD" id="cd20544">
    <property type="entry name" value="CYCLIN_AtCycD-like_rpt2"/>
    <property type="match status" value="1"/>
</dbReference>
<evidence type="ECO:0000256" key="5">
    <source>
        <dbReference type="RuleBase" id="RU000383"/>
    </source>
</evidence>
<dbReference type="InterPro" id="IPR006671">
    <property type="entry name" value="Cyclin_N"/>
</dbReference>
<dbReference type="Pfam" id="PF00134">
    <property type="entry name" value="Cyclin_N"/>
    <property type="match status" value="1"/>
</dbReference>
<dbReference type="Proteomes" id="UP001237642">
    <property type="component" value="Unassembled WGS sequence"/>
</dbReference>
<dbReference type="PANTHER" id="PTHR10177">
    <property type="entry name" value="CYCLINS"/>
    <property type="match status" value="1"/>
</dbReference>
<reference evidence="7" key="1">
    <citation type="submission" date="2023-02" db="EMBL/GenBank/DDBJ databases">
        <title>Genome of toxic invasive species Heracleum sosnowskyi carries increased number of genes despite the absence of recent whole-genome duplications.</title>
        <authorList>
            <person name="Schelkunov M."/>
            <person name="Shtratnikova V."/>
            <person name="Makarenko M."/>
            <person name="Klepikova A."/>
            <person name="Omelchenko D."/>
            <person name="Novikova G."/>
            <person name="Obukhova E."/>
            <person name="Bogdanov V."/>
            <person name="Penin A."/>
            <person name="Logacheva M."/>
        </authorList>
    </citation>
    <scope>NUCLEOTIDE SEQUENCE</scope>
    <source>
        <strain evidence="7">Hsosn_3</strain>
        <tissue evidence="7">Leaf</tissue>
    </source>
</reference>